<feature type="compositionally biased region" description="Polar residues" evidence="1">
    <location>
        <begin position="283"/>
        <end position="294"/>
    </location>
</feature>
<dbReference type="AlphaFoldDB" id="A0A9Q0CQA9"/>
<evidence type="ECO:0000256" key="1">
    <source>
        <dbReference type="SAM" id="MobiDB-lite"/>
    </source>
</evidence>
<protein>
    <recommendedName>
        <fullName evidence="2">DUF1421 domain-containing protein</fullName>
    </recommendedName>
</protein>
<dbReference type="Pfam" id="PF07223">
    <property type="entry name" value="DUF1421"/>
    <property type="match status" value="1"/>
</dbReference>
<feature type="compositionally biased region" description="Pro residues" evidence="1">
    <location>
        <begin position="399"/>
        <end position="434"/>
    </location>
</feature>
<evidence type="ECO:0000259" key="2">
    <source>
        <dbReference type="Pfam" id="PF07223"/>
    </source>
</evidence>
<proteinExistence type="predicted"/>
<dbReference type="EMBL" id="JAMQYH010000002">
    <property type="protein sequence ID" value="KAJ1698071.1"/>
    <property type="molecule type" value="Genomic_DNA"/>
</dbReference>
<feature type="compositionally biased region" description="Low complexity" evidence="1">
    <location>
        <begin position="345"/>
        <end position="363"/>
    </location>
</feature>
<feature type="domain" description="DUF1421" evidence="2">
    <location>
        <begin position="522"/>
        <end position="564"/>
    </location>
</feature>
<dbReference type="InterPro" id="IPR010820">
    <property type="entry name" value="DUF1421"/>
</dbReference>
<feature type="compositionally biased region" description="Basic and acidic residues" evidence="1">
    <location>
        <begin position="30"/>
        <end position="46"/>
    </location>
</feature>
<accession>A0A9Q0CQA9</accession>
<evidence type="ECO:0000313" key="3">
    <source>
        <dbReference type="EMBL" id="KAJ1698071.1"/>
    </source>
</evidence>
<feature type="region of interest" description="Disordered" evidence="1">
    <location>
        <begin position="213"/>
        <end position="492"/>
    </location>
</feature>
<dbReference type="PANTHER" id="PTHR31805:SF14">
    <property type="entry name" value="RECEPTOR-LIKE KINASE, PUTATIVE (DUF1421)-RELATED"/>
    <property type="match status" value="1"/>
</dbReference>
<keyword evidence="4" id="KW-1185">Reference proteome</keyword>
<feature type="region of interest" description="Disordered" evidence="1">
    <location>
        <begin position="1"/>
        <end position="87"/>
    </location>
</feature>
<dbReference type="Proteomes" id="UP001151287">
    <property type="component" value="Unassembled WGS sequence"/>
</dbReference>
<dbReference type="OrthoDB" id="515416at2759"/>
<comment type="caution">
    <text evidence="3">The sequence shown here is derived from an EMBL/GenBank/DDBJ whole genome shotgun (WGS) entry which is preliminary data.</text>
</comment>
<name>A0A9Q0CQA9_9POAL</name>
<feature type="compositionally biased region" description="Pro residues" evidence="1">
    <location>
        <begin position="444"/>
        <end position="459"/>
    </location>
</feature>
<feature type="compositionally biased region" description="Low complexity" evidence="1">
    <location>
        <begin position="324"/>
        <end position="337"/>
    </location>
</feature>
<sequence length="579" mass="61994">MNTSQFMDKQIMDLMNPQQPPQHQSQEEESLNRHSNGDTPTTKEEILASYDFQPIRTVGFSPPRTSTSTGTGTVPVTSAGSGSTWGSLDSRIASSNLKSAGIMEPQVLEVTQKEERLVAPSYGAASLAEIDHTVKKYADNLLHALEGVSARLSQLESRTHHMENSVDDLKLVVGNYTGSTDGKLRQFENILREVQSGVQILRDKQEIMETQVHLSKLQQPEQQAQHQSKPSSESTGTAPAPDTSLTLPPPPHQLPLQGPPPPPQAPSSQNPPLPTPNAPPPSQIQYPPQNQNPSVPALPAPNAPQYPPQMAHSAPPSVPPYFPSQPQQVDPTHQQPYHQPPQSQPQPQSQHPPQQGMGGYQQSPPHPQPQAQPLPPSQYAPYTANPTSQPPAEETNLPYGPPSAQPYPPRGPAPPPSYMQQPPPSGSLPPPFYGPPSSGGMYNEPPPTNRPGYGPPADPYPYGAGSPSYRGGAGGMKPNSPFASGSVGSGGGKYENLPTAKILPQATPVGSSAGSGNRVPLDDVVEKVSMMGFSREQVRATVRKLTENGQNVDLNVVLDKLMNEGAGGDMIQPRKGWFP</sequence>
<feature type="compositionally biased region" description="Pro residues" evidence="1">
    <location>
        <begin position="247"/>
        <end position="282"/>
    </location>
</feature>
<feature type="compositionally biased region" description="Low complexity" evidence="1">
    <location>
        <begin position="61"/>
        <end position="84"/>
    </location>
</feature>
<reference evidence="3" key="1">
    <citation type="journal article" date="2022" name="Cell">
        <title>Repeat-based holocentromeres influence genome architecture and karyotype evolution.</title>
        <authorList>
            <person name="Hofstatter P.G."/>
            <person name="Thangavel G."/>
            <person name="Lux T."/>
            <person name="Neumann P."/>
            <person name="Vondrak T."/>
            <person name="Novak P."/>
            <person name="Zhang M."/>
            <person name="Costa L."/>
            <person name="Castellani M."/>
            <person name="Scott A."/>
            <person name="Toegelov H."/>
            <person name="Fuchs J."/>
            <person name="Mata-Sucre Y."/>
            <person name="Dias Y."/>
            <person name="Vanzela A.L.L."/>
            <person name="Huettel B."/>
            <person name="Almeida C.C.S."/>
            <person name="Simkova H."/>
            <person name="Souza G."/>
            <person name="Pedrosa-Harand A."/>
            <person name="Macas J."/>
            <person name="Mayer K.F.X."/>
            <person name="Houben A."/>
            <person name="Marques A."/>
        </authorList>
    </citation>
    <scope>NUCLEOTIDE SEQUENCE</scope>
    <source>
        <tissue evidence="3">Leaves</tissue>
    </source>
</reference>
<gene>
    <name evidence="3" type="ORF">LUZ63_006583</name>
</gene>
<feature type="compositionally biased region" description="Polar residues" evidence="1">
    <location>
        <begin position="213"/>
        <end position="237"/>
    </location>
</feature>
<organism evidence="3 4">
    <name type="scientific">Rhynchospora breviuscula</name>
    <dbReference type="NCBI Taxonomy" id="2022672"/>
    <lineage>
        <taxon>Eukaryota</taxon>
        <taxon>Viridiplantae</taxon>
        <taxon>Streptophyta</taxon>
        <taxon>Embryophyta</taxon>
        <taxon>Tracheophyta</taxon>
        <taxon>Spermatophyta</taxon>
        <taxon>Magnoliopsida</taxon>
        <taxon>Liliopsida</taxon>
        <taxon>Poales</taxon>
        <taxon>Cyperaceae</taxon>
        <taxon>Cyperoideae</taxon>
        <taxon>Rhynchosporeae</taxon>
        <taxon>Rhynchospora</taxon>
    </lineage>
</organism>
<evidence type="ECO:0000313" key="4">
    <source>
        <dbReference type="Proteomes" id="UP001151287"/>
    </source>
</evidence>
<feature type="compositionally biased region" description="Pro residues" evidence="1">
    <location>
        <begin position="364"/>
        <end position="378"/>
    </location>
</feature>
<feature type="compositionally biased region" description="Pro residues" evidence="1">
    <location>
        <begin position="296"/>
        <end position="307"/>
    </location>
</feature>
<dbReference type="PANTHER" id="PTHR31805">
    <property type="entry name" value="RECEPTOR-LIKE KINASE, PUTATIVE (DUF1421)-RELATED"/>
    <property type="match status" value="1"/>
</dbReference>